<dbReference type="AlphaFoldDB" id="A0A8D8BTE7"/>
<reference evidence="2" key="1">
    <citation type="submission" date="2021-05" db="EMBL/GenBank/DDBJ databases">
        <authorList>
            <person name="Alioto T."/>
            <person name="Alioto T."/>
            <person name="Gomez Garrido J."/>
        </authorList>
    </citation>
    <scope>NUCLEOTIDE SEQUENCE</scope>
</reference>
<keyword evidence="1" id="KW-1133">Transmembrane helix</keyword>
<evidence type="ECO:0000313" key="2">
    <source>
        <dbReference type="EMBL" id="CAG6481493.1"/>
    </source>
</evidence>
<accession>A0A8D8BTE7</accession>
<organism evidence="2">
    <name type="scientific">Culex pipiens</name>
    <name type="common">House mosquito</name>
    <dbReference type="NCBI Taxonomy" id="7175"/>
    <lineage>
        <taxon>Eukaryota</taxon>
        <taxon>Metazoa</taxon>
        <taxon>Ecdysozoa</taxon>
        <taxon>Arthropoda</taxon>
        <taxon>Hexapoda</taxon>
        <taxon>Insecta</taxon>
        <taxon>Pterygota</taxon>
        <taxon>Neoptera</taxon>
        <taxon>Endopterygota</taxon>
        <taxon>Diptera</taxon>
        <taxon>Nematocera</taxon>
        <taxon>Culicoidea</taxon>
        <taxon>Culicidae</taxon>
        <taxon>Culicinae</taxon>
        <taxon>Culicini</taxon>
        <taxon>Culex</taxon>
        <taxon>Culex</taxon>
    </lineage>
</organism>
<sequence length="110" mass="13338">MSHMSAILDPRLRSYQRITSLPFYNFEWFRFKIRRQFVSLAHFLHQNIVTFRNRVWLSVPLLVRVLLSFVLHLSITINQCFVHFLRLINTRKFITNVVAKQQLRWCFLGS</sequence>
<name>A0A8D8BTE7_CULPI</name>
<feature type="transmembrane region" description="Helical" evidence="1">
    <location>
        <begin position="61"/>
        <end position="85"/>
    </location>
</feature>
<keyword evidence="1" id="KW-0812">Transmembrane</keyword>
<proteinExistence type="predicted"/>
<protein>
    <submittedName>
        <fullName evidence="2">(northern house mosquito) hypothetical protein</fullName>
    </submittedName>
</protein>
<dbReference type="EMBL" id="HBUE01090998">
    <property type="protein sequence ID" value="CAG6481493.1"/>
    <property type="molecule type" value="Transcribed_RNA"/>
</dbReference>
<evidence type="ECO:0000256" key="1">
    <source>
        <dbReference type="SAM" id="Phobius"/>
    </source>
</evidence>
<dbReference type="EMBL" id="HBUE01090999">
    <property type="protein sequence ID" value="CAG6481494.1"/>
    <property type="molecule type" value="Transcribed_RNA"/>
</dbReference>
<keyword evidence="1" id="KW-0472">Membrane</keyword>